<proteinExistence type="predicted"/>
<organism evidence="2 3">
    <name type="scientific">Cherax quadricarinatus</name>
    <name type="common">Australian red claw crayfish</name>
    <dbReference type="NCBI Taxonomy" id="27406"/>
    <lineage>
        <taxon>Eukaryota</taxon>
        <taxon>Metazoa</taxon>
        <taxon>Ecdysozoa</taxon>
        <taxon>Arthropoda</taxon>
        <taxon>Crustacea</taxon>
        <taxon>Multicrustacea</taxon>
        <taxon>Malacostraca</taxon>
        <taxon>Eumalacostraca</taxon>
        <taxon>Eucarida</taxon>
        <taxon>Decapoda</taxon>
        <taxon>Pleocyemata</taxon>
        <taxon>Astacidea</taxon>
        <taxon>Parastacoidea</taxon>
        <taxon>Parastacidae</taxon>
        <taxon>Cherax</taxon>
    </lineage>
</organism>
<evidence type="ECO:0000313" key="2">
    <source>
        <dbReference type="EMBL" id="KAK8742079.1"/>
    </source>
</evidence>
<comment type="caution">
    <text evidence="2">The sequence shown here is derived from an EMBL/GenBank/DDBJ whole genome shotgun (WGS) entry which is preliminary data.</text>
</comment>
<gene>
    <name evidence="2" type="ORF">OTU49_002098</name>
</gene>
<dbReference type="EMBL" id="JARKIK010000029">
    <property type="protein sequence ID" value="KAK8742079.1"/>
    <property type="molecule type" value="Genomic_DNA"/>
</dbReference>
<dbReference type="AlphaFoldDB" id="A0AAW0XVT5"/>
<feature type="region of interest" description="Disordered" evidence="1">
    <location>
        <begin position="1"/>
        <end position="53"/>
    </location>
</feature>
<reference evidence="2 3" key="1">
    <citation type="journal article" date="2024" name="BMC Genomics">
        <title>Genome assembly of redclaw crayfish (Cherax quadricarinatus) provides insights into its immune adaptation and hypoxia tolerance.</title>
        <authorList>
            <person name="Liu Z."/>
            <person name="Zheng J."/>
            <person name="Li H."/>
            <person name="Fang K."/>
            <person name="Wang S."/>
            <person name="He J."/>
            <person name="Zhou D."/>
            <person name="Weng S."/>
            <person name="Chi M."/>
            <person name="Gu Z."/>
            <person name="He J."/>
            <person name="Li F."/>
            <person name="Wang M."/>
        </authorList>
    </citation>
    <scope>NUCLEOTIDE SEQUENCE [LARGE SCALE GENOMIC DNA]</scope>
    <source>
        <strain evidence="2">ZL_2023a</strain>
    </source>
</reference>
<accession>A0AAW0XVT5</accession>
<evidence type="ECO:0000256" key="1">
    <source>
        <dbReference type="SAM" id="MobiDB-lite"/>
    </source>
</evidence>
<keyword evidence="3" id="KW-1185">Reference proteome</keyword>
<sequence>YLPPAGGCRPEGPGPLAASTWARPMPRPPPNTAARGSPTLPSGAAHFTHHQHHTYNTHTTPQLYLRVAARPSVPHNCDYFRSIGTNTEPISLTTHSSSALINSIYGQICSYATSSLRVAVSEVNCGLWLPH</sequence>
<protein>
    <submittedName>
        <fullName evidence="2">Uncharacterized protein</fullName>
    </submittedName>
</protein>
<name>A0AAW0XVT5_CHEQU</name>
<feature type="non-terminal residue" evidence="2">
    <location>
        <position position="1"/>
    </location>
</feature>
<dbReference type="Proteomes" id="UP001445076">
    <property type="component" value="Unassembled WGS sequence"/>
</dbReference>
<evidence type="ECO:0000313" key="3">
    <source>
        <dbReference type="Proteomes" id="UP001445076"/>
    </source>
</evidence>